<accession>A0A395XIW2</accession>
<dbReference type="AlphaFoldDB" id="A0A395XIW2"/>
<organism evidence="1 2">
    <name type="scientific">Bifidobacterium pseudolongum</name>
    <dbReference type="NCBI Taxonomy" id="1694"/>
    <lineage>
        <taxon>Bacteria</taxon>
        <taxon>Bacillati</taxon>
        <taxon>Actinomycetota</taxon>
        <taxon>Actinomycetes</taxon>
        <taxon>Bifidobacteriales</taxon>
        <taxon>Bifidobacteriaceae</taxon>
        <taxon>Bifidobacterium</taxon>
    </lineage>
</organism>
<comment type="caution">
    <text evidence="1">The sequence shown here is derived from an EMBL/GenBank/DDBJ whole genome shotgun (WGS) entry which is preliminary data.</text>
</comment>
<dbReference type="Proteomes" id="UP000265970">
    <property type="component" value="Unassembled WGS sequence"/>
</dbReference>
<evidence type="ECO:0000313" key="2">
    <source>
        <dbReference type="Proteomes" id="UP000265970"/>
    </source>
</evidence>
<gene>
    <name evidence="1" type="ORF">DWV92_04615</name>
</gene>
<reference evidence="1 2" key="1">
    <citation type="submission" date="2018-08" db="EMBL/GenBank/DDBJ databases">
        <title>A genome reference for cultivated species of the human gut microbiota.</title>
        <authorList>
            <person name="Zou Y."/>
            <person name="Xue W."/>
            <person name="Luo G."/>
        </authorList>
    </citation>
    <scope>NUCLEOTIDE SEQUENCE [LARGE SCALE GENOMIC DNA]</scope>
    <source>
        <strain evidence="1 2">AF13-3LB</strain>
    </source>
</reference>
<dbReference type="EMBL" id="QRZV01000002">
    <property type="protein sequence ID" value="RGW09887.1"/>
    <property type="molecule type" value="Genomic_DNA"/>
</dbReference>
<proteinExistence type="predicted"/>
<evidence type="ECO:0000313" key="1">
    <source>
        <dbReference type="EMBL" id="RGW09887.1"/>
    </source>
</evidence>
<protein>
    <submittedName>
        <fullName evidence="1">Uncharacterized protein</fullName>
    </submittedName>
</protein>
<dbReference type="RefSeq" id="WP_118239106.1">
    <property type="nucleotide sequence ID" value="NZ_QRZV01000002.1"/>
</dbReference>
<name>A0A395XIW2_9BIFI</name>
<sequence length="82" mass="9537">MVYRLHVGVIGNEHERIFVLHEGEGPDSLLMRMDRAVSNRGTVTFRVKVSKTKEMDVTLNPSTLPYWYVDEFNDGQRVTQLR</sequence>